<dbReference type="Proteomes" id="UP000464657">
    <property type="component" value="Chromosome"/>
</dbReference>
<dbReference type="OrthoDB" id="981785at2"/>
<sequence>MAEKVTKVVWTRQAREALTSILDYRCKGVPPARKIIRNDIINSSKEIVFAKQFQKDDIYPQYRRLIVRDYKVLYTEKKGVVCTKTK</sequence>
<proteinExistence type="predicted"/>
<dbReference type="InterPro" id="IPR035093">
    <property type="entry name" value="RelE/ParE_toxin_dom_sf"/>
</dbReference>
<accession>A0A7L4ZKZ8</accession>
<dbReference type="AlphaFoldDB" id="A0A7L4ZKZ8"/>
<gene>
    <name evidence="1" type="ORF">IMCC3317_26610</name>
</gene>
<evidence type="ECO:0000313" key="2">
    <source>
        <dbReference type="Proteomes" id="UP000464657"/>
    </source>
</evidence>
<dbReference type="RefSeq" id="WP_160129923.1">
    <property type="nucleotide sequence ID" value="NZ_CP019288.1"/>
</dbReference>
<evidence type="ECO:0008006" key="3">
    <source>
        <dbReference type="Google" id="ProtNLM"/>
    </source>
</evidence>
<reference evidence="1 2" key="1">
    <citation type="journal article" date="2013" name="Int. J. Syst. Evol. Microbiol.">
        <title>Kordia antarctica sp. nov., isolated from Antarctic seawater.</title>
        <authorList>
            <person name="Baek K."/>
            <person name="Choi A."/>
            <person name="Kang I."/>
            <person name="Lee K."/>
            <person name="Cho J.C."/>
        </authorList>
    </citation>
    <scope>NUCLEOTIDE SEQUENCE [LARGE SCALE GENOMIC DNA]</scope>
    <source>
        <strain evidence="1 2">IMCC3317</strain>
    </source>
</reference>
<organism evidence="1 2">
    <name type="scientific">Kordia antarctica</name>
    <dbReference type="NCBI Taxonomy" id="1218801"/>
    <lineage>
        <taxon>Bacteria</taxon>
        <taxon>Pseudomonadati</taxon>
        <taxon>Bacteroidota</taxon>
        <taxon>Flavobacteriia</taxon>
        <taxon>Flavobacteriales</taxon>
        <taxon>Flavobacteriaceae</taxon>
        <taxon>Kordia</taxon>
    </lineage>
</organism>
<dbReference type="KEGG" id="kan:IMCC3317_26610"/>
<dbReference type="Gene3D" id="3.30.2310.20">
    <property type="entry name" value="RelE-like"/>
    <property type="match status" value="1"/>
</dbReference>
<keyword evidence="2" id="KW-1185">Reference proteome</keyword>
<evidence type="ECO:0000313" key="1">
    <source>
        <dbReference type="EMBL" id="QHI37282.1"/>
    </source>
</evidence>
<name>A0A7L4ZKZ8_9FLAO</name>
<protein>
    <recommendedName>
        <fullName evidence="3">Type II toxin-antitoxin system RelE/ParE family toxin</fullName>
    </recommendedName>
</protein>
<dbReference type="EMBL" id="CP019288">
    <property type="protein sequence ID" value="QHI37282.1"/>
    <property type="molecule type" value="Genomic_DNA"/>
</dbReference>